<dbReference type="RefSeq" id="WP_239673082.1">
    <property type="nucleotide sequence ID" value="NZ_CP049742.1"/>
</dbReference>
<protein>
    <submittedName>
        <fullName evidence="1">Uncharacterized protein</fullName>
    </submittedName>
</protein>
<sequence length="80" mass="9918">MERTKRYRRHHRNRVIRNKLYVVKQVWGIVEEDEHRWVVEPGRLSKQHLNCSCYMCKYEKVVKLPKSQYKSKLDAMEREI</sequence>
<reference evidence="1 2" key="1">
    <citation type="submission" date="2019-07" db="EMBL/GenBank/DDBJ databases">
        <title>Genome sequence of 2 isolates from Red Sea Mangroves.</title>
        <authorList>
            <person name="Sefrji F."/>
            <person name="Michoud G."/>
            <person name="Merlino G."/>
            <person name="Daffonchio D."/>
        </authorList>
    </citation>
    <scope>NUCLEOTIDE SEQUENCE [LARGE SCALE GENOMIC DNA]</scope>
    <source>
        <strain evidence="1 2">R1DC41</strain>
    </source>
</reference>
<dbReference type="Proteomes" id="UP000593626">
    <property type="component" value="Chromosome"/>
</dbReference>
<gene>
    <name evidence="1" type="ORF">G8O30_00585</name>
</gene>
<name>A0A7S8HEK2_9BACI</name>
<keyword evidence="2" id="KW-1185">Reference proteome</keyword>
<dbReference type="EMBL" id="CP049742">
    <property type="protein sequence ID" value="QPC45576.1"/>
    <property type="molecule type" value="Genomic_DNA"/>
</dbReference>
<organism evidence="1 2">
    <name type="scientific">Mangrovibacillus cuniculi</name>
    <dbReference type="NCBI Taxonomy" id="2593652"/>
    <lineage>
        <taxon>Bacteria</taxon>
        <taxon>Bacillati</taxon>
        <taxon>Bacillota</taxon>
        <taxon>Bacilli</taxon>
        <taxon>Bacillales</taxon>
        <taxon>Bacillaceae</taxon>
        <taxon>Mangrovibacillus</taxon>
    </lineage>
</organism>
<proteinExistence type="predicted"/>
<evidence type="ECO:0000313" key="1">
    <source>
        <dbReference type="EMBL" id="QPC45576.1"/>
    </source>
</evidence>
<accession>A0A7S8HEK2</accession>
<evidence type="ECO:0000313" key="2">
    <source>
        <dbReference type="Proteomes" id="UP000593626"/>
    </source>
</evidence>
<dbReference type="AlphaFoldDB" id="A0A7S8HEK2"/>
<dbReference type="KEGG" id="mcui:G8O30_00585"/>